<name>A0AAW0QRH4_9PEZI</name>
<dbReference type="Proteomes" id="UP001392437">
    <property type="component" value="Unassembled WGS sequence"/>
</dbReference>
<comment type="caution">
    <text evidence="1">The sequence shown here is derived from an EMBL/GenBank/DDBJ whole genome shotgun (WGS) entry which is preliminary data.</text>
</comment>
<keyword evidence="2" id="KW-1185">Reference proteome</keyword>
<evidence type="ECO:0000313" key="2">
    <source>
        <dbReference type="Proteomes" id="UP001392437"/>
    </source>
</evidence>
<dbReference type="AlphaFoldDB" id="A0AAW0QRH4"/>
<dbReference type="EMBL" id="JAQQWP010000009">
    <property type="protein sequence ID" value="KAK8101794.1"/>
    <property type="molecule type" value="Genomic_DNA"/>
</dbReference>
<protein>
    <submittedName>
        <fullName evidence="1">Uncharacterized protein</fullName>
    </submittedName>
</protein>
<sequence length="88" mass="9816">MANIKIVIRRHVARDHPNLLTNEMHEWVHIENPHHHEQASERYAGLVAAAQVATAQVAAAQVTETHGDDQQHWALIVAAMLCMVVLLS</sequence>
<gene>
    <name evidence="1" type="ORF">PG999_012168</name>
</gene>
<proteinExistence type="predicted"/>
<organism evidence="1 2">
    <name type="scientific">Apiospora kogelbergensis</name>
    <dbReference type="NCBI Taxonomy" id="1337665"/>
    <lineage>
        <taxon>Eukaryota</taxon>
        <taxon>Fungi</taxon>
        <taxon>Dikarya</taxon>
        <taxon>Ascomycota</taxon>
        <taxon>Pezizomycotina</taxon>
        <taxon>Sordariomycetes</taxon>
        <taxon>Xylariomycetidae</taxon>
        <taxon>Amphisphaeriales</taxon>
        <taxon>Apiosporaceae</taxon>
        <taxon>Apiospora</taxon>
    </lineage>
</organism>
<evidence type="ECO:0000313" key="1">
    <source>
        <dbReference type="EMBL" id="KAK8101794.1"/>
    </source>
</evidence>
<accession>A0AAW0QRH4</accession>
<reference evidence="1 2" key="1">
    <citation type="submission" date="2023-01" db="EMBL/GenBank/DDBJ databases">
        <title>Analysis of 21 Apiospora genomes using comparative genomics revels a genus with tremendous synthesis potential of carbohydrate active enzymes and secondary metabolites.</title>
        <authorList>
            <person name="Sorensen T."/>
        </authorList>
    </citation>
    <scope>NUCLEOTIDE SEQUENCE [LARGE SCALE GENOMIC DNA]</scope>
    <source>
        <strain evidence="1 2">CBS 117206</strain>
    </source>
</reference>